<dbReference type="PANTHER" id="PTHR42760:SF133">
    <property type="entry name" value="3-OXOACYL-[ACYL-CARRIER-PROTEIN] REDUCTASE"/>
    <property type="match status" value="1"/>
</dbReference>
<sequence>MQDLKQRVAIITGAARGIGAACAKVLAEHGAAVVIADINLAGAQETAKLFASQGYTAMAVEVDVMQKESIEQMVAATLEKFGKIDILVNNAGINNATPIPDMTLEEWDRLIDLDLRGVHLCSQAVLKTMMANRYGKIVNIASLAGQVGGLKVSPDYSAAKAGVICLAKSYARFGGQYGITANAVAPGFIETEMTRGRGDDPSSVPLKRLGTPEDVANAVYFLASPLSDYVTGHTIDVNGGLLMR</sequence>
<feature type="domain" description="Ketoreductase" evidence="3">
    <location>
        <begin position="7"/>
        <end position="187"/>
    </location>
</feature>
<dbReference type="SMART" id="SM00822">
    <property type="entry name" value="PKS_KR"/>
    <property type="match status" value="1"/>
</dbReference>
<evidence type="ECO:0000256" key="2">
    <source>
        <dbReference type="ARBA" id="ARBA00023002"/>
    </source>
</evidence>
<dbReference type="PRINTS" id="PR00081">
    <property type="entry name" value="GDHRDH"/>
</dbReference>
<proteinExistence type="inferred from homology"/>
<dbReference type="Gene3D" id="3.40.50.720">
    <property type="entry name" value="NAD(P)-binding Rossmann-like Domain"/>
    <property type="match status" value="1"/>
</dbReference>
<evidence type="ECO:0000313" key="5">
    <source>
        <dbReference type="Proteomes" id="UP000649604"/>
    </source>
</evidence>
<reference evidence="4" key="1">
    <citation type="submission" date="2019-11" db="EMBL/GenBank/DDBJ databases">
        <title>Microbial mats filling the niche in hypersaline microbial mats.</title>
        <authorList>
            <person name="Wong H.L."/>
            <person name="Macleod F.I."/>
            <person name="White R.A. III"/>
            <person name="Burns B.P."/>
        </authorList>
    </citation>
    <scope>NUCLEOTIDE SEQUENCE</scope>
    <source>
        <strain evidence="4">Rbin_158</strain>
    </source>
</reference>
<dbReference type="EMBL" id="WJJP01000100">
    <property type="protein sequence ID" value="MBD3323585.1"/>
    <property type="molecule type" value="Genomic_DNA"/>
</dbReference>
<name>A0A9D5JSV8_9BACT</name>
<dbReference type="Proteomes" id="UP000649604">
    <property type="component" value="Unassembled WGS sequence"/>
</dbReference>
<evidence type="ECO:0000313" key="4">
    <source>
        <dbReference type="EMBL" id="MBD3323585.1"/>
    </source>
</evidence>
<dbReference type="PROSITE" id="PS00061">
    <property type="entry name" value="ADH_SHORT"/>
    <property type="match status" value="1"/>
</dbReference>
<dbReference type="GO" id="GO:0016616">
    <property type="term" value="F:oxidoreductase activity, acting on the CH-OH group of donors, NAD or NADP as acceptor"/>
    <property type="evidence" value="ECO:0007669"/>
    <property type="project" value="TreeGrafter"/>
</dbReference>
<dbReference type="InterPro" id="IPR002347">
    <property type="entry name" value="SDR_fam"/>
</dbReference>
<dbReference type="FunFam" id="3.40.50.720:FF:000173">
    <property type="entry name" value="3-oxoacyl-[acyl-carrier protein] reductase"/>
    <property type="match status" value="1"/>
</dbReference>
<organism evidence="4 5">
    <name type="scientific">candidate division KSB3 bacterium</name>
    <dbReference type="NCBI Taxonomy" id="2044937"/>
    <lineage>
        <taxon>Bacteria</taxon>
        <taxon>candidate division KSB3</taxon>
    </lineage>
</organism>
<gene>
    <name evidence="4" type="ORF">GF339_03310</name>
</gene>
<keyword evidence="2" id="KW-0560">Oxidoreductase</keyword>
<dbReference type="SUPFAM" id="SSF51735">
    <property type="entry name" value="NAD(P)-binding Rossmann-fold domains"/>
    <property type="match status" value="1"/>
</dbReference>
<dbReference type="NCBIfam" id="NF005559">
    <property type="entry name" value="PRK07231.1"/>
    <property type="match status" value="1"/>
</dbReference>
<dbReference type="NCBIfam" id="NF009466">
    <property type="entry name" value="PRK12826.1-2"/>
    <property type="match status" value="1"/>
</dbReference>
<comment type="similarity">
    <text evidence="1">Belongs to the short-chain dehydrogenases/reductases (SDR) family.</text>
</comment>
<dbReference type="AlphaFoldDB" id="A0A9D5JSV8"/>
<evidence type="ECO:0000259" key="3">
    <source>
        <dbReference type="SMART" id="SM00822"/>
    </source>
</evidence>
<protein>
    <submittedName>
        <fullName evidence="4">SDR family oxidoreductase</fullName>
    </submittedName>
</protein>
<dbReference type="InterPro" id="IPR036291">
    <property type="entry name" value="NAD(P)-bd_dom_sf"/>
</dbReference>
<dbReference type="Pfam" id="PF13561">
    <property type="entry name" value="adh_short_C2"/>
    <property type="match status" value="1"/>
</dbReference>
<dbReference type="PRINTS" id="PR00080">
    <property type="entry name" value="SDRFAMILY"/>
</dbReference>
<dbReference type="InterPro" id="IPR020904">
    <property type="entry name" value="Sc_DH/Rdtase_CS"/>
</dbReference>
<comment type="caution">
    <text evidence="4">The sequence shown here is derived from an EMBL/GenBank/DDBJ whole genome shotgun (WGS) entry which is preliminary data.</text>
</comment>
<evidence type="ECO:0000256" key="1">
    <source>
        <dbReference type="ARBA" id="ARBA00006484"/>
    </source>
</evidence>
<dbReference type="PANTHER" id="PTHR42760">
    <property type="entry name" value="SHORT-CHAIN DEHYDROGENASES/REDUCTASES FAMILY MEMBER"/>
    <property type="match status" value="1"/>
</dbReference>
<dbReference type="InterPro" id="IPR057326">
    <property type="entry name" value="KR_dom"/>
</dbReference>
<accession>A0A9D5JSV8</accession>